<feature type="chain" id="PRO_5021336736" description="tripeptidyl-peptidase II" evidence="17">
    <location>
        <begin position="28"/>
        <end position="792"/>
    </location>
</feature>
<evidence type="ECO:0000256" key="11">
    <source>
        <dbReference type="ARBA" id="ARBA00022837"/>
    </source>
</evidence>
<keyword evidence="20" id="KW-1185">Reference proteome</keyword>
<dbReference type="InterPro" id="IPR015366">
    <property type="entry name" value="S53_propep"/>
</dbReference>
<protein>
    <recommendedName>
        <fullName evidence="4">tripeptidyl-peptidase II</fullName>
        <ecNumber evidence="4">3.4.14.10</ecNumber>
    </recommendedName>
</protein>
<dbReference type="PROSITE" id="PS51695">
    <property type="entry name" value="SEDOLISIN"/>
    <property type="match status" value="1"/>
</dbReference>
<proteinExistence type="predicted"/>
<evidence type="ECO:0000256" key="8">
    <source>
        <dbReference type="ARBA" id="ARBA00022729"/>
    </source>
</evidence>
<dbReference type="SMART" id="SM00944">
    <property type="entry name" value="Pro-kuma_activ"/>
    <property type="match status" value="1"/>
</dbReference>
<keyword evidence="12" id="KW-0843">Virulence</keyword>
<evidence type="ECO:0000256" key="16">
    <source>
        <dbReference type="SAM" id="MobiDB-lite"/>
    </source>
</evidence>
<accession>A0A4Y9Z972</accession>
<comment type="function">
    <text evidence="2">Secreted tripeptidyl-peptidase which degrades proteins at acidic pHs and is involved in virulence.</text>
</comment>
<dbReference type="Gene3D" id="3.40.50.200">
    <property type="entry name" value="Peptidase S8/S53 domain"/>
    <property type="match status" value="1"/>
</dbReference>
<evidence type="ECO:0000256" key="3">
    <source>
        <dbReference type="ARBA" id="ARBA00004239"/>
    </source>
</evidence>
<evidence type="ECO:0000256" key="5">
    <source>
        <dbReference type="ARBA" id="ARBA00022525"/>
    </source>
</evidence>
<feature type="binding site" evidence="15">
    <location>
        <position position="576"/>
    </location>
    <ligand>
        <name>Ca(2+)</name>
        <dbReference type="ChEBI" id="CHEBI:29108"/>
    </ligand>
</feature>
<dbReference type="PANTHER" id="PTHR14218">
    <property type="entry name" value="PROTEASE S8 TRIPEPTIDYL PEPTIDASE I CLN2"/>
    <property type="match status" value="1"/>
</dbReference>
<dbReference type="GO" id="GO:0005576">
    <property type="term" value="C:extracellular region"/>
    <property type="evidence" value="ECO:0007669"/>
    <property type="project" value="UniProtKB-SubCell"/>
</dbReference>
<keyword evidence="14" id="KW-0325">Glycoprotein</keyword>
<dbReference type="CDD" id="cd04056">
    <property type="entry name" value="Peptidases_S53"/>
    <property type="match status" value="1"/>
</dbReference>
<evidence type="ECO:0000256" key="14">
    <source>
        <dbReference type="ARBA" id="ARBA00023180"/>
    </source>
</evidence>
<feature type="compositionally biased region" description="Basic and acidic residues" evidence="16">
    <location>
        <begin position="746"/>
        <end position="756"/>
    </location>
</feature>
<dbReference type="SUPFAM" id="SSF52743">
    <property type="entry name" value="Subtilisin-like"/>
    <property type="match status" value="1"/>
</dbReference>
<comment type="cofactor">
    <cofactor evidence="15">
        <name>Ca(2+)</name>
        <dbReference type="ChEBI" id="CHEBI:29108"/>
    </cofactor>
    <text evidence="15">Binds 1 Ca(2+) ion per subunit.</text>
</comment>
<dbReference type="InterPro" id="IPR036852">
    <property type="entry name" value="Peptidase_S8/S53_dom_sf"/>
</dbReference>
<evidence type="ECO:0000256" key="17">
    <source>
        <dbReference type="SAM" id="SignalP"/>
    </source>
</evidence>
<gene>
    <name evidence="19" type="ORF">EVG20_g2326</name>
</gene>
<keyword evidence="11 15" id="KW-0106">Calcium</keyword>
<dbReference type="EC" id="3.4.14.10" evidence="4"/>
<dbReference type="Pfam" id="PF09286">
    <property type="entry name" value="Pro-kuma_activ"/>
    <property type="match status" value="1"/>
</dbReference>
<comment type="catalytic activity">
    <reaction evidence="1">
        <text>Release of an N-terminal tripeptide from a polypeptide.</text>
        <dbReference type="EC" id="3.4.14.10"/>
    </reaction>
</comment>
<dbReference type="EMBL" id="SEOQ01000088">
    <property type="protein sequence ID" value="TFY70680.1"/>
    <property type="molecule type" value="Genomic_DNA"/>
</dbReference>
<evidence type="ECO:0000256" key="1">
    <source>
        <dbReference type="ARBA" id="ARBA00001910"/>
    </source>
</evidence>
<keyword evidence="5" id="KW-0964">Secreted</keyword>
<feature type="signal peptide" evidence="17">
    <location>
        <begin position="1"/>
        <end position="27"/>
    </location>
</feature>
<name>A0A4Y9Z972_9AGAM</name>
<dbReference type="InterPro" id="IPR023828">
    <property type="entry name" value="Peptidase_S8_Ser-AS"/>
</dbReference>
<dbReference type="Proteomes" id="UP000298327">
    <property type="component" value="Unassembled WGS sequence"/>
</dbReference>
<dbReference type="PROSITE" id="PS00138">
    <property type="entry name" value="SUBTILASE_SER"/>
    <property type="match status" value="1"/>
</dbReference>
<feature type="active site" description="Charge relay system" evidence="15">
    <location>
        <position position="303"/>
    </location>
</feature>
<evidence type="ECO:0000313" key="19">
    <source>
        <dbReference type="EMBL" id="TFY70680.1"/>
    </source>
</evidence>
<evidence type="ECO:0000313" key="20">
    <source>
        <dbReference type="Proteomes" id="UP000298327"/>
    </source>
</evidence>
<feature type="region of interest" description="Disordered" evidence="16">
    <location>
        <begin position="617"/>
        <end position="652"/>
    </location>
</feature>
<evidence type="ECO:0000256" key="13">
    <source>
        <dbReference type="ARBA" id="ARBA00023145"/>
    </source>
</evidence>
<organism evidence="19 20">
    <name type="scientific">Dentipellis fragilis</name>
    <dbReference type="NCBI Taxonomy" id="205917"/>
    <lineage>
        <taxon>Eukaryota</taxon>
        <taxon>Fungi</taxon>
        <taxon>Dikarya</taxon>
        <taxon>Basidiomycota</taxon>
        <taxon>Agaricomycotina</taxon>
        <taxon>Agaricomycetes</taxon>
        <taxon>Russulales</taxon>
        <taxon>Hericiaceae</taxon>
        <taxon>Dentipellis</taxon>
    </lineage>
</organism>
<feature type="compositionally biased region" description="Low complexity" evidence="16">
    <location>
        <begin position="759"/>
        <end position="772"/>
    </location>
</feature>
<dbReference type="PANTHER" id="PTHR14218:SF15">
    <property type="entry name" value="TRIPEPTIDYL-PEPTIDASE 1"/>
    <property type="match status" value="1"/>
</dbReference>
<evidence type="ECO:0000256" key="2">
    <source>
        <dbReference type="ARBA" id="ARBA00002451"/>
    </source>
</evidence>
<feature type="domain" description="Peptidase S53" evidence="18">
    <location>
        <begin position="232"/>
        <end position="616"/>
    </location>
</feature>
<feature type="compositionally biased region" description="Acidic residues" evidence="16">
    <location>
        <begin position="773"/>
        <end position="783"/>
    </location>
</feature>
<feature type="binding site" evidence="15">
    <location>
        <position position="575"/>
    </location>
    <ligand>
        <name>Ca(2+)</name>
        <dbReference type="ChEBI" id="CHEBI:29108"/>
    </ligand>
</feature>
<dbReference type="CDD" id="cd11377">
    <property type="entry name" value="Pro-peptidase_S53"/>
    <property type="match status" value="1"/>
</dbReference>
<comment type="subcellular location">
    <subcellularLocation>
        <location evidence="3">Secreted</location>
        <location evidence="3">Extracellular space</location>
    </subcellularLocation>
</comment>
<keyword evidence="9 15" id="KW-0378">Hydrolase</keyword>
<feature type="active site" description="Charge relay system" evidence="15">
    <location>
        <position position="533"/>
    </location>
</feature>
<dbReference type="GO" id="GO:0004252">
    <property type="term" value="F:serine-type endopeptidase activity"/>
    <property type="evidence" value="ECO:0007669"/>
    <property type="project" value="UniProtKB-UniRule"/>
</dbReference>
<feature type="active site" description="Charge relay system" evidence="15">
    <location>
        <position position="307"/>
    </location>
</feature>
<dbReference type="GO" id="GO:0008240">
    <property type="term" value="F:tripeptidyl-peptidase activity"/>
    <property type="evidence" value="ECO:0007669"/>
    <property type="project" value="UniProtKB-EC"/>
</dbReference>
<feature type="binding site" evidence="15">
    <location>
        <position position="594"/>
    </location>
    <ligand>
        <name>Ca(2+)</name>
        <dbReference type="ChEBI" id="CHEBI:29108"/>
    </ligand>
</feature>
<comment type="caution">
    <text evidence="19">The sequence shown here is derived from an EMBL/GenBank/DDBJ whole genome shotgun (WGS) entry which is preliminary data.</text>
</comment>
<evidence type="ECO:0000256" key="15">
    <source>
        <dbReference type="PROSITE-ProRule" id="PRU01032"/>
    </source>
</evidence>
<dbReference type="FunFam" id="3.40.50.200:FF:000015">
    <property type="entry name" value="Tripeptidyl peptidase A"/>
    <property type="match status" value="1"/>
</dbReference>
<dbReference type="STRING" id="205917.A0A4Y9Z972"/>
<feature type="region of interest" description="Disordered" evidence="16">
    <location>
        <begin position="670"/>
        <end position="692"/>
    </location>
</feature>
<evidence type="ECO:0000256" key="7">
    <source>
        <dbReference type="ARBA" id="ARBA00022723"/>
    </source>
</evidence>
<keyword evidence="13" id="KW-0865">Zymogen</keyword>
<evidence type="ECO:0000256" key="6">
    <source>
        <dbReference type="ARBA" id="ARBA00022670"/>
    </source>
</evidence>
<keyword evidence="10 15" id="KW-0720">Serine protease</keyword>
<keyword evidence="7 15" id="KW-0479">Metal-binding</keyword>
<sequence>MVAFDLNGKVLLTAALVAVLTGSIGLATPTGTSEDVVVKHSWPQVPNGWEVHGAPDADHVVSLQIGLKQERVDELITALYEMSDPFHPNYGQHMSKEEVESLVAPSNTTTTLVHDWLTSHGVPVSGINYSPARDWLYLPPLPIPTIERMLSTSFLQYRHIPSNTLKTRTLAYSVPRHLDAHIDLVHPTTMFDEMKDMRATFRSEDDKPQAQSANGTVKGPAGQDIPASCNTTVTPACLQTLYRTEGYVPKAAEKGNRIGIAGYLEQANLQNFFHQFRPDAVGANVTVMLVDGGLNDQTMPGTEANLDVQYTEGLTFPTPNVYYSTPGTAPTINDSVTPPQRDEPYLTWLQFVLSHPEVPQTFTTSYGGDEQTFPKDFAIRACNTFAQLGARGGSVMFSSGDGGVGAGTCQTNDGTNRTIFQPVWSRPSIQMNKYQTHLSTQVFPATCPFVTGVGATFHIAPEEGIDFSQGGFSVYFPRPAYQAKAVPPFLEALGSTYAGLFNPSGRAVPDVSAQGEGFQVVVNGTVHSVGGTSASSPTFAGIVSLLNDFRIANGKPPLGFMNPMLYSIGLSGFTDILSGNNPGCGTPGFNATVGWDAITGLGTPDFVKLKELLGRKRTSDEAGATSSRGGAKAARTTSPTRPKGGKKGPKAGLGATAFKARALPLHVNLTHTPPSIPDEETTPAANADPGFIGTTSLLPTTFTTGSYGWKGSKRITIELPNPDGGDDKEKVHVMLTINATVMGSKQAKDDEPKGEAGENGEAAEAPEQPEAGTAEEEEADKEEAEAKGETTA</sequence>
<dbReference type="SUPFAM" id="SSF54897">
    <property type="entry name" value="Protease propeptides/inhibitors"/>
    <property type="match status" value="1"/>
</dbReference>
<feature type="region of interest" description="Disordered" evidence="16">
    <location>
        <begin position="202"/>
        <end position="226"/>
    </location>
</feature>
<feature type="binding site" evidence="15">
    <location>
        <position position="596"/>
    </location>
    <ligand>
        <name>Ca(2+)</name>
        <dbReference type="ChEBI" id="CHEBI:29108"/>
    </ligand>
</feature>
<evidence type="ECO:0000259" key="18">
    <source>
        <dbReference type="PROSITE" id="PS51695"/>
    </source>
</evidence>
<reference evidence="19 20" key="1">
    <citation type="submission" date="2019-02" db="EMBL/GenBank/DDBJ databases">
        <title>Genome sequencing of the rare red list fungi Dentipellis fragilis.</title>
        <authorList>
            <person name="Buettner E."/>
            <person name="Kellner H."/>
        </authorList>
    </citation>
    <scope>NUCLEOTIDE SEQUENCE [LARGE SCALE GENOMIC DNA]</scope>
    <source>
        <strain evidence="19 20">DSM 105465</strain>
    </source>
</reference>
<evidence type="ECO:0000256" key="10">
    <source>
        <dbReference type="ARBA" id="ARBA00022825"/>
    </source>
</evidence>
<evidence type="ECO:0000256" key="12">
    <source>
        <dbReference type="ARBA" id="ARBA00023026"/>
    </source>
</evidence>
<keyword evidence="8 17" id="KW-0732">Signal</keyword>
<keyword evidence="6 15" id="KW-0645">Protease</keyword>
<feature type="region of interest" description="Disordered" evidence="16">
    <location>
        <begin position="741"/>
        <end position="792"/>
    </location>
</feature>
<dbReference type="InterPro" id="IPR030400">
    <property type="entry name" value="Sedolisin_dom"/>
</dbReference>
<dbReference type="GO" id="GO:0006508">
    <property type="term" value="P:proteolysis"/>
    <property type="evidence" value="ECO:0007669"/>
    <property type="project" value="UniProtKB-KW"/>
</dbReference>
<evidence type="ECO:0000256" key="9">
    <source>
        <dbReference type="ARBA" id="ARBA00022801"/>
    </source>
</evidence>
<dbReference type="InterPro" id="IPR050819">
    <property type="entry name" value="Tripeptidyl-peptidase_I"/>
</dbReference>
<dbReference type="GO" id="GO:0046872">
    <property type="term" value="F:metal ion binding"/>
    <property type="evidence" value="ECO:0007669"/>
    <property type="project" value="UniProtKB-UniRule"/>
</dbReference>
<evidence type="ECO:0000256" key="4">
    <source>
        <dbReference type="ARBA" id="ARBA00012462"/>
    </source>
</evidence>
<dbReference type="AlphaFoldDB" id="A0A4Y9Z972"/>
<dbReference type="OrthoDB" id="409122at2759"/>